<proteinExistence type="predicted"/>
<protein>
    <recommendedName>
        <fullName evidence="5">SPIN-DOC-like zinc-finger domain-containing protein</fullName>
    </recommendedName>
</protein>
<keyword evidence="4" id="KW-1185">Reference proteome</keyword>
<reference evidence="3 4" key="1">
    <citation type="submission" date="2024-02" db="EMBL/GenBank/DDBJ databases">
        <authorList>
            <person name="Daric V."/>
            <person name="Darras S."/>
        </authorList>
    </citation>
    <scope>NUCLEOTIDE SEQUENCE [LARGE SCALE GENOMIC DNA]</scope>
</reference>
<dbReference type="SUPFAM" id="SSF53098">
    <property type="entry name" value="Ribonuclease H-like"/>
    <property type="match status" value="1"/>
</dbReference>
<dbReference type="EMBL" id="CAWYQH010000001">
    <property type="protein sequence ID" value="CAK8672744.1"/>
    <property type="molecule type" value="Genomic_DNA"/>
</dbReference>
<evidence type="ECO:0000313" key="4">
    <source>
        <dbReference type="Proteomes" id="UP001642483"/>
    </source>
</evidence>
<dbReference type="InterPro" id="IPR008906">
    <property type="entry name" value="HATC_C_dom"/>
</dbReference>
<gene>
    <name evidence="3" type="ORF">CVLEPA_LOCUS2431</name>
</gene>
<dbReference type="InterPro" id="IPR012337">
    <property type="entry name" value="RNaseH-like_sf"/>
</dbReference>
<organism evidence="3 4">
    <name type="scientific">Clavelina lepadiformis</name>
    <name type="common">Light-bulb sea squirt</name>
    <name type="synonym">Ascidia lepadiformis</name>
    <dbReference type="NCBI Taxonomy" id="159417"/>
    <lineage>
        <taxon>Eukaryota</taxon>
        <taxon>Metazoa</taxon>
        <taxon>Chordata</taxon>
        <taxon>Tunicata</taxon>
        <taxon>Ascidiacea</taxon>
        <taxon>Aplousobranchia</taxon>
        <taxon>Clavelinidae</taxon>
        <taxon>Clavelina</taxon>
    </lineage>
</organism>
<accession>A0ABP0EZ35</accession>
<comment type="caution">
    <text evidence="3">The sequence shown here is derived from an EMBL/GenBank/DDBJ whole genome shotgun (WGS) entry which is preliminary data.</text>
</comment>
<dbReference type="PANTHER" id="PTHR45913">
    <property type="entry name" value="EPM2A-INTERACTING PROTEIN 1"/>
    <property type="match status" value="1"/>
</dbReference>
<dbReference type="PANTHER" id="PTHR45913:SF21">
    <property type="entry name" value="DUF4371 DOMAIN-CONTAINING PROTEIN"/>
    <property type="match status" value="1"/>
</dbReference>
<feature type="domain" description="SPIN-DOC-like zinc-finger" evidence="2">
    <location>
        <begin position="18"/>
        <end position="61"/>
    </location>
</feature>
<dbReference type="Pfam" id="PF05699">
    <property type="entry name" value="Dimer_Tnp_hAT"/>
    <property type="match status" value="1"/>
</dbReference>
<evidence type="ECO:0008006" key="5">
    <source>
        <dbReference type="Google" id="ProtNLM"/>
    </source>
</evidence>
<dbReference type="Pfam" id="PF18658">
    <property type="entry name" value="zf-C2H2_12"/>
    <property type="match status" value="1"/>
</dbReference>
<dbReference type="Proteomes" id="UP001642483">
    <property type="component" value="Unassembled WGS sequence"/>
</dbReference>
<sequence length="619" mass="70570">MASKKRKIDLENRQFNGEWTEDYLFVLNPSNKPKCLLCDCTLSMIKSQNIKRHFFTHHKHFNEKYKPGSWARKQKVACLDKSASSQKQCLSTFVSEQSKATEATLSISHILGKRMMTYSDAEAVKECIVEAVKIMHPSKKEVITSMTTLPLSRLTCTRRCTDIAEDLHDQVLIEVKDADCYALALDESTDITNCAQLAVFVRYFHHGVFNEELLALITLHGNTTAAAIYDALISKLKELQLPIQNICALSTDGAPAMIGACHGMSLLITVVCVVTNLRTEYCPDLIGIHCIIHQSVLCAKLSGDFQELMTDAMKLINKLKANSSLKHRQLRNFLDQHNAEFCDLLTHNNVRWLSKGNALKRLWDLRKDLVMFLNEKGQTSTLLEGTNLCNLAFLADCFTHLNTLNLKLQGKGHTIIQLWSAVKSFKQQLLLFVSDITKDMLHFPCLKVTIQEVSCDNDWSCFVEFLQNLDTEFCNRFKEFYEISSVIELISHPLSADVNGTWKTQLSTEYALLVSKMQVELCNLKGDEICIADPNVFWLSLVTLERYPVITRLARRILTCFASMYLCESLFSSMNFVKNKHRTRLTNAHLHELMRISVSDRKPRFDAIVRSKPTHHFSH</sequence>
<evidence type="ECO:0000259" key="2">
    <source>
        <dbReference type="Pfam" id="PF18658"/>
    </source>
</evidence>
<dbReference type="InterPro" id="IPR040647">
    <property type="entry name" value="SPIN-DOC_Znf-C2H2"/>
</dbReference>
<feature type="domain" description="HAT C-terminal dimerisation" evidence="1">
    <location>
        <begin position="538"/>
        <end position="594"/>
    </location>
</feature>
<evidence type="ECO:0000259" key="1">
    <source>
        <dbReference type="Pfam" id="PF05699"/>
    </source>
</evidence>
<name>A0ABP0EZ35_CLALP</name>
<evidence type="ECO:0000313" key="3">
    <source>
        <dbReference type="EMBL" id="CAK8672744.1"/>
    </source>
</evidence>